<accession>A0A7X3F3R8</accession>
<protein>
    <submittedName>
        <fullName evidence="1">DUF3168 domain-containing protein</fullName>
    </submittedName>
</protein>
<name>A0A7X3F3R8_9PSED</name>
<evidence type="ECO:0000313" key="1">
    <source>
        <dbReference type="EMBL" id="MVF50582.1"/>
    </source>
</evidence>
<comment type="caution">
    <text evidence="1">The sequence shown here is derived from an EMBL/GenBank/DDBJ whole genome shotgun (WGS) entry which is preliminary data.</text>
</comment>
<organism evidence="1 2">
    <name type="scientific">Pseudomonas monteilii</name>
    <dbReference type="NCBI Taxonomy" id="76759"/>
    <lineage>
        <taxon>Bacteria</taxon>
        <taxon>Pseudomonadati</taxon>
        <taxon>Pseudomonadota</taxon>
        <taxon>Gammaproteobacteria</taxon>
        <taxon>Pseudomonadales</taxon>
        <taxon>Pseudomonadaceae</taxon>
        <taxon>Pseudomonas</taxon>
    </lineage>
</organism>
<dbReference type="InterPro" id="IPR021508">
    <property type="entry name" value="Gp17-like"/>
</dbReference>
<dbReference type="Pfam" id="PF11367">
    <property type="entry name" value="Tail_completion_gp17"/>
    <property type="match status" value="1"/>
</dbReference>
<dbReference type="InterPro" id="IPR053745">
    <property type="entry name" value="Viral_Tail_Comp_sf"/>
</dbReference>
<evidence type="ECO:0000313" key="2">
    <source>
        <dbReference type="Proteomes" id="UP000440965"/>
    </source>
</evidence>
<gene>
    <name evidence="1" type="ORF">F9Z43_14905</name>
</gene>
<dbReference type="RefSeq" id="WP_332311297.1">
    <property type="nucleotide sequence ID" value="NZ_WEIK01000012.1"/>
</dbReference>
<proteinExistence type="predicted"/>
<sequence>MADPSFALQVALYDRLSAGLPCPVHDGVPDNTAFPYVTIDSSITDEADFLASRKDQRFLYLSVWSQYQGQKEVHEIMSAVDALLHNQPLPLTTGHVVSMQVKRKQTRREPDGITYQGAVTLRVITQH</sequence>
<dbReference type="Gene3D" id="3.30.2000.30">
    <property type="match status" value="1"/>
</dbReference>
<dbReference type="AlphaFoldDB" id="A0A7X3F3R8"/>
<dbReference type="EMBL" id="WEIK01000012">
    <property type="protein sequence ID" value="MVF50582.1"/>
    <property type="molecule type" value="Genomic_DNA"/>
</dbReference>
<reference evidence="1 2" key="1">
    <citation type="submission" date="2019-10" db="EMBL/GenBank/DDBJ databases">
        <title>XDR Pseudomonas monteilii producing IMP-16 from LCR.</title>
        <authorList>
            <person name="Ballaben A."/>
            <person name="Doi Y."/>
        </authorList>
    </citation>
    <scope>NUCLEOTIDE SEQUENCE [LARGE SCALE GENOMIC DNA]</scope>
    <source>
        <strain evidence="1 2">597/14</strain>
    </source>
</reference>
<dbReference type="Proteomes" id="UP000440965">
    <property type="component" value="Unassembled WGS sequence"/>
</dbReference>